<dbReference type="InterPro" id="IPR001173">
    <property type="entry name" value="Glyco_trans_2-like"/>
</dbReference>
<proteinExistence type="predicted"/>
<dbReference type="Proteomes" id="UP000232412">
    <property type="component" value="Unassembled WGS sequence"/>
</dbReference>
<sequence length="597" mass="69302">MTLKSRYKKFLKLSRLASVTIREFGFSYFINAAYLQLKREKLAIFSPDPDFPRKEQPYSQVKAYHEWLRIHQIHAFEEKEFEEELSKFSKLPTIAVILQVTERNKDQLKESLKSIISQPYRNLKVYLHSSDEDIRDASELMSSTKSSISHQILITSNDLNQLCMSINEDYMMFMTSGDLLTKNALYLIIKSLNSTNENYDIIYSDEDQLSENRRINPFFKPDWSPDLFLSYDYISNFYLVNSKIFIQSGGFNDKLLETNHYDLLLRLTEITDKICHIPTVLISCEKRIRSATIYEKEVLEVLSRTLKRRNLEGIPKKGKIENTFKIDLTLKNEPKVSIIIPTKDNFDLLQRCIKTLKIKTSYKNYEIIIIDNNSSNKETLSYLTSLPHNIIRYQHPFNFSKMNNLVASKLSTDYLLFLNDDTAILEPEWLTEMVKICQQKGIGIVGAKLVFSNNMIQHAGMVILPSGAGFHPLQGVNGNNPGYFGSLNTVRNCSSVTGACLLIKKEVFDMIGGFDNNFDLYYGDTDLCLKTIERGYRVVYTPYARILHEGSSKIKEHSTRFYTVENHYHFVKKWPMVKKGDPFYNPNLTWDYKIDIS</sequence>
<name>A0A2H1EEP8_9ARCH</name>
<dbReference type="AlphaFoldDB" id="A0A2H1EEP8"/>
<dbReference type="Gene3D" id="3.90.550.10">
    <property type="entry name" value="Spore Coat Polysaccharide Biosynthesis Protein SpsA, Chain A"/>
    <property type="match status" value="2"/>
</dbReference>
<dbReference type="SUPFAM" id="SSF53448">
    <property type="entry name" value="Nucleotide-diphospho-sugar transferases"/>
    <property type="match status" value="2"/>
</dbReference>
<reference evidence="3" key="1">
    <citation type="submission" date="2016-12" db="EMBL/GenBank/DDBJ databases">
        <authorList>
            <person name="Herbold C."/>
        </authorList>
    </citation>
    <scope>NUCLEOTIDE SEQUENCE [LARGE SCALE GENOMIC DNA]</scope>
</reference>
<accession>A0A2H1EEP8</accession>
<evidence type="ECO:0000259" key="1">
    <source>
        <dbReference type="Pfam" id="PF00535"/>
    </source>
</evidence>
<dbReference type="PANTHER" id="PTHR43179:SF7">
    <property type="entry name" value="RHAMNOSYLTRANSFERASE WBBL"/>
    <property type="match status" value="1"/>
</dbReference>
<organism evidence="2 3">
    <name type="scientific">Nitrosotalea sinensis</name>
    <dbReference type="NCBI Taxonomy" id="1499975"/>
    <lineage>
        <taxon>Archaea</taxon>
        <taxon>Nitrososphaerota</taxon>
        <taxon>Nitrososphaeria</taxon>
        <taxon>Nitrosotaleales</taxon>
        <taxon>Nitrosotaleaceae</taxon>
        <taxon>Nitrosotalea</taxon>
    </lineage>
</organism>
<keyword evidence="3" id="KW-1185">Reference proteome</keyword>
<dbReference type="PANTHER" id="PTHR43179">
    <property type="entry name" value="RHAMNOSYLTRANSFERASE WBBL"/>
    <property type="match status" value="1"/>
</dbReference>
<gene>
    <name evidence="2" type="ORF">NSIN_10195</name>
</gene>
<dbReference type="Pfam" id="PF00535">
    <property type="entry name" value="Glycos_transf_2"/>
    <property type="match status" value="1"/>
</dbReference>
<dbReference type="InterPro" id="IPR029044">
    <property type="entry name" value="Nucleotide-diphossugar_trans"/>
</dbReference>
<dbReference type="EMBL" id="FRFC01000001">
    <property type="protein sequence ID" value="SHO42836.1"/>
    <property type="molecule type" value="Genomic_DNA"/>
</dbReference>
<dbReference type="RefSeq" id="WP_101008942.1">
    <property type="nucleotide sequence ID" value="NZ_FRFC01000001.1"/>
</dbReference>
<protein>
    <recommendedName>
        <fullName evidence="1">Glycosyltransferase 2-like domain-containing protein</fullName>
    </recommendedName>
</protein>
<dbReference type="OrthoDB" id="46222at2157"/>
<evidence type="ECO:0000313" key="3">
    <source>
        <dbReference type="Proteomes" id="UP000232412"/>
    </source>
</evidence>
<feature type="domain" description="Glycosyltransferase 2-like" evidence="1">
    <location>
        <begin position="337"/>
        <end position="509"/>
    </location>
</feature>
<evidence type="ECO:0000313" key="2">
    <source>
        <dbReference type="EMBL" id="SHO42836.1"/>
    </source>
</evidence>
<dbReference type="CDD" id="cd04186">
    <property type="entry name" value="GT_2_like_c"/>
    <property type="match status" value="1"/>
</dbReference>